<dbReference type="PROSITE" id="PS50918">
    <property type="entry name" value="WWE"/>
    <property type="match status" value="2"/>
</dbReference>
<proteinExistence type="inferred from homology"/>
<keyword evidence="1" id="KW-0963">Cytoplasm</keyword>
<name>A0A7R8ZXX1_9CRUS</name>
<accession>A0A7R8ZXX1</accession>
<dbReference type="Gene3D" id="3.30.720.50">
    <property type="match status" value="2"/>
</dbReference>
<dbReference type="PANTHER" id="PTHR12622">
    <property type="entry name" value="DELTEX-RELATED"/>
    <property type="match status" value="1"/>
</dbReference>
<dbReference type="SUPFAM" id="SSF117839">
    <property type="entry name" value="WWE domain"/>
    <property type="match status" value="2"/>
</dbReference>
<dbReference type="OrthoDB" id="2449614at2759"/>
<evidence type="ECO:0000313" key="4">
    <source>
        <dbReference type="EMBL" id="CAD7235853.1"/>
    </source>
</evidence>
<dbReference type="Pfam" id="PF02825">
    <property type="entry name" value="WWE"/>
    <property type="match status" value="2"/>
</dbReference>
<comment type="pathway">
    <text evidence="1">Protein modification; protein ubiquitination.</text>
</comment>
<dbReference type="InterPro" id="IPR039398">
    <property type="entry name" value="Deltex_fam"/>
</dbReference>
<dbReference type="GO" id="GO:0061630">
    <property type="term" value="F:ubiquitin protein ligase activity"/>
    <property type="evidence" value="ECO:0007669"/>
    <property type="project" value="UniProtKB-UniRule"/>
</dbReference>
<comment type="similarity">
    <text evidence="1">Belongs to the Deltex family.</text>
</comment>
<dbReference type="GO" id="GO:0005737">
    <property type="term" value="C:cytoplasm"/>
    <property type="evidence" value="ECO:0007669"/>
    <property type="project" value="UniProtKB-SubCell"/>
</dbReference>
<dbReference type="SMART" id="SM00678">
    <property type="entry name" value="WWE"/>
    <property type="match status" value="2"/>
</dbReference>
<dbReference type="GO" id="GO:0016567">
    <property type="term" value="P:protein ubiquitination"/>
    <property type="evidence" value="ECO:0007669"/>
    <property type="project" value="UniProtKB-UniRule"/>
</dbReference>
<feature type="compositionally biased region" description="Basic and acidic residues" evidence="2">
    <location>
        <begin position="224"/>
        <end position="240"/>
    </location>
</feature>
<dbReference type="EC" id="2.3.2.27" evidence="1"/>
<evidence type="ECO:0000259" key="3">
    <source>
        <dbReference type="PROSITE" id="PS50918"/>
    </source>
</evidence>
<evidence type="ECO:0000256" key="2">
    <source>
        <dbReference type="SAM" id="MobiDB-lite"/>
    </source>
</evidence>
<reference evidence="4" key="1">
    <citation type="submission" date="2020-11" db="EMBL/GenBank/DDBJ databases">
        <authorList>
            <person name="Tran Van P."/>
        </authorList>
    </citation>
    <scope>NUCLEOTIDE SEQUENCE</scope>
</reference>
<dbReference type="GO" id="GO:0007219">
    <property type="term" value="P:Notch signaling pathway"/>
    <property type="evidence" value="ECO:0007669"/>
    <property type="project" value="InterPro"/>
</dbReference>
<sequence>MSPFSMPTGSPNSSAPPTPNKTTTKQAYAVWEYERTASRWRPHSPLVCQQLERAFSKGLKSVYLGDSDPALGQYIVYLNPGFKQICVETGNQWAVRRELYDPSSPPGKGVAWKWFHSGLWIAYDMALQCLIEESWQKGDQTLDVSVFFPAFSYILNFCNMTQVKKTNGAVRSIQRAQQPSYPLVKVAQSEPLATDHLSVLFETARLNAEAQAHATKGSKKGHHGDRSSGSDSSPTHHEGSTARALFRRIARIGSKDEDRKSLPPSSTSGGVPGS</sequence>
<dbReference type="GO" id="GO:0008270">
    <property type="term" value="F:zinc ion binding"/>
    <property type="evidence" value="ECO:0007669"/>
    <property type="project" value="UniProtKB-KW"/>
</dbReference>
<keyword evidence="1" id="KW-0862">Zinc</keyword>
<feature type="non-terminal residue" evidence="4">
    <location>
        <position position="274"/>
    </location>
</feature>
<comment type="catalytic activity">
    <reaction evidence="1">
        <text>S-ubiquitinyl-[E2 ubiquitin-conjugating enzyme]-L-cysteine + [acceptor protein]-L-lysine = [E2 ubiquitin-conjugating enzyme]-L-cysteine + N(6)-ubiquitinyl-[acceptor protein]-L-lysine.</text>
        <dbReference type="EC" id="2.3.2.27"/>
    </reaction>
</comment>
<feature type="compositionally biased region" description="Low complexity" evidence="2">
    <location>
        <begin position="262"/>
        <end position="274"/>
    </location>
</feature>
<feature type="domain" description="WWE" evidence="3">
    <location>
        <begin position="17"/>
        <end position="97"/>
    </location>
</feature>
<organism evidence="4">
    <name type="scientific">Cyprideis torosa</name>
    <dbReference type="NCBI Taxonomy" id="163714"/>
    <lineage>
        <taxon>Eukaryota</taxon>
        <taxon>Metazoa</taxon>
        <taxon>Ecdysozoa</taxon>
        <taxon>Arthropoda</taxon>
        <taxon>Crustacea</taxon>
        <taxon>Oligostraca</taxon>
        <taxon>Ostracoda</taxon>
        <taxon>Podocopa</taxon>
        <taxon>Podocopida</taxon>
        <taxon>Cytherocopina</taxon>
        <taxon>Cytheroidea</taxon>
        <taxon>Cytherideidae</taxon>
        <taxon>Cyprideis</taxon>
    </lineage>
</organism>
<dbReference type="EMBL" id="OB675008">
    <property type="protein sequence ID" value="CAD7235853.1"/>
    <property type="molecule type" value="Genomic_DNA"/>
</dbReference>
<keyword evidence="1" id="KW-0863">Zinc-finger</keyword>
<dbReference type="InterPro" id="IPR004170">
    <property type="entry name" value="WWE_dom"/>
</dbReference>
<dbReference type="AlphaFoldDB" id="A0A7R8ZXX1"/>
<comment type="subcellular location">
    <subcellularLocation>
        <location evidence="1">Cytoplasm</location>
    </subcellularLocation>
</comment>
<feature type="region of interest" description="Disordered" evidence="2">
    <location>
        <begin position="210"/>
        <end position="274"/>
    </location>
</feature>
<feature type="domain" description="WWE" evidence="3">
    <location>
        <begin position="98"/>
        <end position="175"/>
    </location>
</feature>
<feature type="region of interest" description="Disordered" evidence="2">
    <location>
        <begin position="1"/>
        <end position="24"/>
    </location>
</feature>
<feature type="compositionally biased region" description="Polar residues" evidence="2">
    <location>
        <begin position="1"/>
        <end position="13"/>
    </location>
</feature>
<protein>
    <recommendedName>
        <fullName evidence="1">E3 ubiquitin-protein ligase</fullName>
        <ecNumber evidence="1">2.3.2.27</ecNumber>
    </recommendedName>
</protein>
<dbReference type="UniPathway" id="UPA00143"/>
<gene>
    <name evidence="4" type="ORF">CTOB1V02_LOCUS13668</name>
</gene>
<keyword evidence="1" id="KW-0808">Transferase</keyword>
<dbReference type="InterPro" id="IPR018123">
    <property type="entry name" value="WWE-dom_subgr"/>
</dbReference>
<evidence type="ECO:0000256" key="1">
    <source>
        <dbReference type="RuleBase" id="RU367105"/>
    </source>
</evidence>
<dbReference type="InterPro" id="IPR037197">
    <property type="entry name" value="WWE_dom_sf"/>
</dbReference>
<keyword evidence="1" id="KW-0479">Metal-binding</keyword>